<proteinExistence type="inferred from homology"/>
<dbReference type="InterPro" id="IPR036291">
    <property type="entry name" value="NAD(P)-bd_dom_sf"/>
</dbReference>
<dbReference type="PANTHER" id="PTHR44196">
    <property type="entry name" value="DEHYDROGENASE/REDUCTASE SDR FAMILY MEMBER 7B"/>
    <property type="match status" value="1"/>
</dbReference>
<comment type="similarity">
    <text evidence="1">Belongs to the short-chain dehydrogenases/reductases (SDR) family.</text>
</comment>
<evidence type="ECO:0000313" key="4">
    <source>
        <dbReference type="Proteomes" id="UP000236959"/>
    </source>
</evidence>
<dbReference type="RefSeq" id="WP_103224156.1">
    <property type="nucleotide sequence ID" value="NZ_PPCN01000009.1"/>
</dbReference>
<dbReference type="GO" id="GO:0016491">
    <property type="term" value="F:oxidoreductase activity"/>
    <property type="evidence" value="ECO:0007669"/>
    <property type="project" value="UniProtKB-KW"/>
</dbReference>
<dbReference type="AlphaFoldDB" id="A0A2S3UNL4"/>
<accession>A0A2S3UNL4</accession>
<dbReference type="EMBL" id="PPCN01000009">
    <property type="protein sequence ID" value="POF29308.1"/>
    <property type="molecule type" value="Genomic_DNA"/>
</dbReference>
<dbReference type="InterPro" id="IPR002347">
    <property type="entry name" value="SDR_fam"/>
</dbReference>
<evidence type="ECO:0000313" key="3">
    <source>
        <dbReference type="EMBL" id="POF29308.1"/>
    </source>
</evidence>
<protein>
    <submittedName>
        <fullName evidence="3">NADP-dependent 3-hydroxy acid dehydrogenase YdfG</fullName>
    </submittedName>
</protein>
<dbReference type="Gene3D" id="3.40.50.720">
    <property type="entry name" value="NAD(P)-binding Rossmann-like Domain"/>
    <property type="match status" value="1"/>
</dbReference>
<dbReference type="OrthoDB" id="335726at2"/>
<evidence type="ECO:0000256" key="2">
    <source>
        <dbReference type="ARBA" id="ARBA00023002"/>
    </source>
</evidence>
<keyword evidence="4" id="KW-1185">Reference proteome</keyword>
<name>A0A2S3UNL4_9HYPH</name>
<dbReference type="PANTHER" id="PTHR44196:SF1">
    <property type="entry name" value="DEHYDROGENASE_REDUCTASE SDR FAMILY MEMBER 7B"/>
    <property type="match status" value="1"/>
</dbReference>
<dbReference type="GO" id="GO:0016020">
    <property type="term" value="C:membrane"/>
    <property type="evidence" value="ECO:0007669"/>
    <property type="project" value="TreeGrafter"/>
</dbReference>
<comment type="caution">
    <text evidence="3">The sequence shown here is derived from an EMBL/GenBank/DDBJ whole genome shotgun (WGS) entry which is preliminary data.</text>
</comment>
<gene>
    <name evidence="3" type="ORF">CLV41_10981</name>
</gene>
<dbReference type="SUPFAM" id="SSF51735">
    <property type="entry name" value="NAD(P)-binding Rossmann-fold domains"/>
    <property type="match status" value="1"/>
</dbReference>
<keyword evidence="2" id="KW-0560">Oxidoreductase</keyword>
<evidence type="ECO:0000256" key="1">
    <source>
        <dbReference type="ARBA" id="ARBA00006484"/>
    </source>
</evidence>
<dbReference type="PRINTS" id="PR00081">
    <property type="entry name" value="GDHRDH"/>
</dbReference>
<sequence>MYAKSYVASPEDGCAWVTGASSGIGRALALDLARDGWRVAATARSGDALEELGSLSGELPGEIHAFPADITDTRQMVDICGSIVRKFGNLALVIANAGIYLPQDGLNGKAEDYRSSFDVNLMGTVNTLLPAIDAMKSQGRGQIAVVSSAAGYRGLPTAAAYGATKAGLSNLAEALKFDLDGAGIRIQLVSPGFVDTPATRSNPFPMPYLVSVEDAVEQIRKGLVHPRKFEIAFPKAFVRQLKLLRILPYGWYFPLVARATGWNRKRAGN</sequence>
<reference evidence="3 4" key="1">
    <citation type="submission" date="2018-01" db="EMBL/GenBank/DDBJ databases">
        <title>Genomic Encyclopedia of Archaeal and Bacterial Type Strains, Phase II (KMG-II): from individual species to whole genera.</title>
        <authorList>
            <person name="Goeker M."/>
        </authorList>
    </citation>
    <scope>NUCLEOTIDE SEQUENCE [LARGE SCALE GENOMIC DNA]</scope>
    <source>
        <strain evidence="3 4">DSM 17023</strain>
    </source>
</reference>
<organism evidence="3 4">
    <name type="scientific">Roseibium marinum</name>
    <dbReference type="NCBI Taxonomy" id="281252"/>
    <lineage>
        <taxon>Bacteria</taxon>
        <taxon>Pseudomonadati</taxon>
        <taxon>Pseudomonadota</taxon>
        <taxon>Alphaproteobacteria</taxon>
        <taxon>Hyphomicrobiales</taxon>
        <taxon>Stappiaceae</taxon>
        <taxon>Roseibium</taxon>
    </lineage>
</organism>
<dbReference type="Proteomes" id="UP000236959">
    <property type="component" value="Unassembled WGS sequence"/>
</dbReference>
<dbReference type="Pfam" id="PF00106">
    <property type="entry name" value="adh_short"/>
    <property type="match status" value="1"/>
</dbReference>